<organism evidence="2 3">
    <name type="scientific">Actinoplanes missouriensis (strain ATCC 14538 / DSM 43046 / CBS 188.64 / JCM 3121 / NBRC 102363 / NCIMB 12654 / NRRL B-3342 / UNCC 431)</name>
    <dbReference type="NCBI Taxonomy" id="512565"/>
    <lineage>
        <taxon>Bacteria</taxon>
        <taxon>Bacillati</taxon>
        <taxon>Actinomycetota</taxon>
        <taxon>Actinomycetes</taxon>
        <taxon>Micromonosporales</taxon>
        <taxon>Micromonosporaceae</taxon>
        <taxon>Actinoplanes</taxon>
    </lineage>
</organism>
<keyword evidence="3" id="KW-1185">Reference proteome</keyword>
<feature type="compositionally biased region" description="Polar residues" evidence="1">
    <location>
        <begin position="29"/>
        <end position="40"/>
    </location>
</feature>
<accession>I0H2M4</accession>
<feature type="region of interest" description="Disordered" evidence="1">
    <location>
        <begin position="25"/>
        <end position="46"/>
    </location>
</feature>
<proteinExistence type="predicted"/>
<evidence type="ECO:0000313" key="2">
    <source>
        <dbReference type="EMBL" id="BAL87261.1"/>
    </source>
</evidence>
<dbReference type="AlphaFoldDB" id="I0H2M4"/>
<dbReference type="eggNOG" id="COG3600">
    <property type="taxonomic scope" value="Bacteria"/>
</dbReference>
<sequence length="215" mass="23930">MPHPHESSIRHTLSNHIDTFRVDGGANGGTQMTTSTINRPPNQPDDQWVGGLQSGTIRSHREQYRAPMTSSANSVIKAIDARRPDQTEARKQLLLFFCQGHYLAGTGAPLFAEPIFATPTGVHVDVDTDEAPLNNRQLGFIGYTLHRYADMSDADLLSLVQISSAWQLASRHDDDPRIEWTWLTDWFRRPAERQSSPTAGEAEDFAARRKAHTGG</sequence>
<dbReference type="STRING" id="512565.AMIS_20410"/>
<dbReference type="Proteomes" id="UP000007882">
    <property type="component" value="Chromosome"/>
</dbReference>
<name>I0H2M4_ACTM4</name>
<protein>
    <recommendedName>
        <fullName evidence="4">Antitoxin SocA-like Panacea domain-containing protein</fullName>
    </recommendedName>
</protein>
<evidence type="ECO:0000256" key="1">
    <source>
        <dbReference type="SAM" id="MobiDB-lite"/>
    </source>
</evidence>
<dbReference type="HOGENOM" id="CLU_109686_0_0_11"/>
<dbReference type="PATRIC" id="fig|512565.3.peg.2045"/>
<dbReference type="EMBL" id="AP012319">
    <property type="protein sequence ID" value="BAL87261.1"/>
    <property type="molecule type" value="Genomic_DNA"/>
</dbReference>
<evidence type="ECO:0000313" key="3">
    <source>
        <dbReference type="Proteomes" id="UP000007882"/>
    </source>
</evidence>
<dbReference type="KEGG" id="ams:AMIS_20410"/>
<feature type="region of interest" description="Disordered" evidence="1">
    <location>
        <begin position="192"/>
        <end position="215"/>
    </location>
</feature>
<reference evidence="2 3" key="1">
    <citation type="submission" date="2012-02" db="EMBL/GenBank/DDBJ databases">
        <title>Complete genome sequence of Actinoplanes missouriensis 431 (= NBRC 102363).</title>
        <authorList>
            <person name="Ohnishi Y."/>
            <person name="Ishikawa J."/>
            <person name="Sekine M."/>
            <person name="Hosoyama A."/>
            <person name="Harada T."/>
            <person name="Narita H."/>
            <person name="Hata T."/>
            <person name="Konno Y."/>
            <person name="Tutikane K."/>
            <person name="Fujita N."/>
            <person name="Horinouchi S."/>
            <person name="Hayakawa M."/>
        </authorList>
    </citation>
    <scope>NUCLEOTIDE SEQUENCE [LARGE SCALE GENOMIC DNA]</scope>
    <source>
        <strain evidence="3">ATCC 14538 / DSM 43046 / CBS 188.64 / JCM 3121 / NBRC 102363 / NCIMB 12654 / NRRL B-3342 / UNCC 431</strain>
    </source>
</reference>
<evidence type="ECO:0008006" key="4">
    <source>
        <dbReference type="Google" id="ProtNLM"/>
    </source>
</evidence>
<gene>
    <name evidence="2" type="ordered locus">AMIS_20410</name>
</gene>